<dbReference type="CDD" id="cd02801">
    <property type="entry name" value="DUS_like_FMN"/>
    <property type="match status" value="1"/>
</dbReference>
<keyword evidence="6" id="KW-0521">NADP</keyword>
<evidence type="ECO:0000256" key="4">
    <source>
        <dbReference type="ARBA" id="ARBA00022643"/>
    </source>
</evidence>
<dbReference type="InterPro" id="IPR035587">
    <property type="entry name" value="DUS-like_FMN-bd"/>
</dbReference>
<dbReference type="GO" id="GO:0050660">
    <property type="term" value="F:flavin adenine dinucleotide binding"/>
    <property type="evidence" value="ECO:0007669"/>
    <property type="project" value="InterPro"/>
</dbReference>
<reference evidence="10" key="1">
    <citation type="submission" date="2021-02" db="EMBL/GenBank/DDBJ databases">
        <authorList>
            <person name="Dougan E. K."/>
            <person name="Rhodes N."/>
            <person name="Thang M."/>
            <person name="Chan C."/>
        </authorList>
    </citation>
    <scope>NUCLEOTIDE SEQUENCE</scope>
</reference>
<organism evidence="10 11">
    <name type="scientific">Polarella glacialis</name>
    <name type="common">Dinoflagellate</name>
    <dbReference type="NCBI Taxonomy" id="89957"/>
    <lineage>
        <taxon>Eukaryota</taxon>
        <taxon>Sar</taxon>
        <taxon>Alveolata</taxon>
        <taxon>Dinophyceae</taxon>
        <taxon>Suessiales</taxon>
        <taxon>Suessiaceae</taxon>
        <taxon>Polarella</taxon>
    </lineage>
</organism>
<evidence type="ECO:0000256" key="5">
    <source>
        <dbReference type="ARBA" id="ARBA00022694"/>
    </source>
</evidence>
<evidence type="ECO:0000313" key="10">
    <source>
        <dbReference type="EMBL" id="CAE8647525.1"/>
    </source>
</evidence>
<dbReference type="Pfam" id="PF01207">
    <property type="entry name" value="Dus"/>
    <property type="match status" value="1"/>
</dbReference>
<keyword evidence="4" id="KW-0288">FMN</keyword>
<evidence type="ECO:0000256" key="3">
    <source>
        <dbReference type="ARBA" id="ARBA00022630"/>
    </source>
</evidence>
<evidence type="ECO:0000256" key="8">
    <source>
        <dbReference type="ARBA" id="ARBA00023002"/>
    </source>
</evidence>
<protein>
    <recommendedName>
        <fullName evidence="9">DUS-like FMN-binding domain-containing protein</fullName>
    </recommendedName>
</protein>
<feature type="domain" description="DUS-like FMN-binding" evidence="9">
    <location>
        <begin position="75"/>
        <end position="332"/>
    </location>
</feature>
<keyword evidence="2" id="KW-0820">tRNA-binding</keyword>
<dbReference type="InterPro" id="IPR018517">
    <property type="entry name" value="tRNA_hU_synthase_CS"/>
</dbReference>
<dbReference type="Gene3D" id="3.20.20.70">
    <property type="entry name" value="Aldolase class I"/>
    <property type="match status" value="1"/>
</dbReference>
<dbReference type="PANTHER" id="PTHR42907">
    <property type="entry name" value="FMN-LINKED OXIDOREDUCTASES SUPERFAMILY PROTEIN"/>
    <property type="match status" value="1"/>
</dbReference>
<evidence type="ECO:0000256" key="7">
    <source>
        <dbReference type="ARBA" id="ARBA00022884"/>
    </source>
</evidence>
<dbReference type="Proteomes" id="UP000626109">
    <property type="component" value="Unassembled WGS sequence"/>
</dbReference>
<keyword evidence="7" id="KW-0694">RNA-binding</keyword>
<dbReference type="InterPro" id="IPR004653">
    <property type="entry name" value="DusA"/>
</dbReference>
<name>A0A813I9W4_POLGL</name>
<evidence type="ECO:0000256" key="2">
    <source>
        <dbReference type="ARBA" id="ARBA00022555"/>
    </source>
</evidence>
<proteinExistence type="predicted"/>
<comment type="caution">
    <text evidence="10">The sequence shown here is derived from an EMBL/GenBank/DDBJ whole genome shotgun (WGS) entry which is preliminary data.</text>
</comment>
<evidence type="ECO:0000259" key="9">
    <source>
        <dbReference type="Pfam" id="PF01207"/>
    </source>
</evidence>
<dbReference type="EMBL" id="CAJNNW010005557">
    <property type="protein sequence ID" value="CAE8647525.1"/>
    <property type="molecule type" value="Genomic_DNA"/>
</dbReference>
<keyword evidence="8" id="KW-0560">Oxidoreductase</keyword>
<evidence type="ECO:0000256" key="6">
    <source>
        <dbReference type="ARBA" id="ARBA00022857"/>
    </source>
</evidence>
<accession>A0A813I9W4</accession>
<dbReference type="AlphaFoldDB" id="A0A813I9W4"/>
<dbReference type="GO" id="GO:0017150">
    <property type="term" value="F:tRNA dihydrouridine synthase activity"/>
    <property type="evidence" value="ECO:0007669"/>
    <property type="project" value="InterPro"/>
</dbReference>
<dbReference type="SUPFAM" id="SSF51395">
    <property type="entry name" value="FMN-linked oxidoreductases"/>
    <property type="match status" value="1"/>
</dbReference>
<dbReference type="GO" id="GO:0000049">
    <property type="term" value="F:tRNA binding"/>
    <property type="evidence" value="ECO:0007669"/>
    <property type="project" value="UniProtKB-KW"/>
</dbReference>
<evidence type="ECO:0000256" key="1">
    <source>
        <dbReference type="ARBA" id="ARBA00001917"/>
    </source>
</evidence>
<dbReference type="NCBIfam" id="NF008774">
    <property type="entry name" value="PRK11815.1"/>
    <property type="match status" value="1"/>
</dbReference>
<sequence>MAPFGGEADDDEFQIVGRKGRAIPLRARSGLVKKDEAGLAPDIVKVAACTPLDTCGLGTKAAQPWPREERPVLSVAPMMQWTDVHYRKLARLLTRRTLLFTEMIPAAAIVDAFEAKDGSLGQLLAFDAEQRPLAVQIGGSNPALMARAAGLCAKAGFDEVNLNVGCPSSKVTTGGYGACLMKSPQLVREIAVACLAACGGRNGVPVTVKHRLGVDDCDSWEDLQDFVRTVASAGVTHFIVHARKALLGVLSCEGNRTIPPLKYDWVWALSRTFPQLTFELNGGVDSLDEVQQLFSKGPLRGVMVGRAAYKTPWILSQADATLFGAENPGHSREEVLDLYLDYASAYFHAQQRAGLVSTPSAALELEQLLAAPLSNLFEDETPLFRVALLREVAARETDDASSRRHDSVPLPTFMLRRAAACAAEAVAAARAEKSQAV</sequence>
<gene>
    <name evidence="10" type="ORF">PGLA2088_LOCUS5756</name>
</gene>
<dbReference type="InterPro" id="IPR013785">
    <property type="entry name" value="Aldolase_TIM"/>
</dbReference>
<keyword evidence="5" id="KW-0819">tRNA processing</keyword>
<keyword evidence="3" id="KW-0285">Flavoprotein</keyword>
<evidence type="ECO:0000313" key="11">
    <source>
        <dbReference type="Proteomes" id="UP000626109"/>
    </source>
</evidence>
<dbReference type="PROSITE" id="PS01136">
    <property type="entry name" value="UPF0034"/>
    <property type="match status" value="1"/>
</dbReference>
<comment type="cofactor">
    <cofactor evidence="1">
        <name>FMN</name>
        <dbReference type="ChEBI" id="CHEBI:58210"/>
    </cofactor>
</comment>
<dbReference type="PANTHER" id="PTHR42907:SF1">
    <property type="entry name" value="FMN-LINKED OXIDOREDUCTASES SUPERFAMILY PROTEIN"/>
    <property type="match status" value="1"/>
</dbReference>